<dbReference type="PANTHER" id="PTHR37916:SF2">
    <property type="entry name" value="CHITIN-BINDING TYPE-4 DOMAIN-CONTAINING PROTEIN"/>
    <property type="match status" value="1"/>
</dbReference>
<dbReference type="EMBL" id="CAJNOU010000389">
    <property type="protein sequence ID" value="CAF0982122.1"/>
    <property type="molecule type" value="Genomic_DNA"/>
</dbReference>
<organism evidence="1 3">
    <name type="scientific">Rotaria sordida</name>
    <dbReference type="NCBI Taxonomy" id="392033"/>
    <lineage>
        <taxon>Eukaryota</taxon>
        <taxon>Metazoa</taxon>
        <taxon>Spiralia</taxon>
        <taxon>Gnathifera</taxon>
        <taxon>Rotifera</taxon>
        <taxon>Eurotatoria</taxon>
        <taxon>Bdelloidea</taxon>
        <taxon>Philodinida</taxon>
        <taxon>Philodinidae</taxon>
        <taxon>Rotaria</taxon>
    </lineage>
</organism>
<comment type="caution">
    <text evidence="1">The sequence shown here is derived from an EMBL/GenBank/DDBJ whole genome shotgun (WGS) entry which is preliminary data.</text>
</comment>
<dbReference type="EMBL" id="CAJNOO010000473">
    <property type="protein sequence ID" value="CAF0953299.1"/>
    <property type="molecule type" value="Genomic_DNA"/>
</dbReference>
<dbReference type="Proteomes" id="UP000663889">
    <property type="component" value="Unassembled WGS sequence"/>
</dbReference>
<gene>
    <name evidence="1" type="ORF">RFH988_LOCUS11750</name>
    <name evidence="2" type="ORF">SEV965_LOCUS9814</name>
</gene>
<dbReference type="AlphaFoldDB" id="A0A814DG99"/>
<sequence>MHLTFSLFVFLIIGNGVYMHICLWSPMQRGEFDISTPGAHPCYHKIAPCGNINASSSSPRTSLVAGSKYNVEFQQNLNHYYTGKPGALDISFAVGLNPSENDFRVLHSFSDYNSMNQITQTNFSIQINLPNEPCDECILRVRYLSNNPGEDDHGTTFHQCSDVKLTPNLLNTLKKDQEHKDELIENINKQRNDDPHDCCVPESYVNAFFHSIPAIDYRSEGLIFYDKKAQQMRVTVTVNGGRGNTTYDGIFDMWMNFTSGYQYYFNRNNGKCDLYGLDLWNDWCFGNKYNQSEDFVAADVSCSSPFGPTHKCNQWRNGEFLFETYASDRCLPSSISRPSGERIIYIAGGTGPIPPSTFTPNPACIKQKTVKHASPQWMKLHF</sequence>
<name>A0A814DG99_9BILA</name>
<dbReference type="PANTHER" id="PTHR37916">
    <property type="entry name" value="CHITIN-BINDING TYPE-4 DOMAIN-CONTAINING PROTEIN"/>
    <property type="match status" value="1"/>
</dbReference>
<proteinExistence type="predicted"/>
<accession>A0A814DG99</accession>
<reference evidence="1" key="1">
    <citation type="submission" date="2021-02" db="EMBL/GenBank/DDBJ databases">
        <authorList>
            <person name="Nowell W R."/>
        </authorList>
    </citation>
    <scope>NUCLEOTIDE SEQUENCE</scope>
</reference>
<evidence type="ECO:0000313" key="2">
    <source>
        <dbReference type="EMBL" id="CAF0982122.1"/>
    </source>
</evidence>
<evidence type="ECO:0000313" key="3">
    <source>
        <dbReference type="Proteomes" id="UP000663882"/>
    </source>
</evidence>
<protein>
    <submittedName>
        <fullName evidence="1">Uncharacterized protein</fullName>
    </submittedName>
</protein>
<dbReference type="Proteomes" id="UP000663882">
    <property type="component" value="Unassembled WGS sequence"/>
</dbReference>
<evidence type="ECO:0000313" key="1">
    <source>
        <dbReference type="EMBL" id="CAF0953299.1"/>
    </source>
</evidence>
<dbReference type="OrthoDB" id="10254111at2759"/>